<proteinExistence type="predicted"/>
<dbReference type="EMBL" id="CCKQ01014908">
    <property type="protein sequence ID" value="CDW86714.1"/>
    <property type="molecule type" value="Genomic_DNA"/>
</dbReference>
<sequence>MFTSDILRKIYQIRKDPQLPSSPKSGLFESIKKAFSIRDHHQQEVQKRASVKDQLDFDSIQTIHLPALQRRRQKQQLGHDDIDDVLLAFIHRASFTYGLKRMIEYVVKCICLKKSQKLRKDPQGKVHYLYKKGEKKLKGELDVIQLLKSLRKFKLLQQAMLPQKSRMLLQYQRFNLIETESSSSDSDDEKMQTVQLMENKNPLIRLVMYGKVTKMISQFKDQKLEPLELNLFRGVFQRRLKDFSDELNEIKENKILIKRMQTQITSFFQPQSGCDFEEEAYDLAYEYGLNKNDSKLFNDSNISATEDHLRHQISIRNVDEERIGQSITFSQGSNKLQVIQPKKQKSGKSLKRIKGKMKVIQSDIDQESQSQIP</sequence>
<dbReference type="InParanoid" id="A0A078AX20"/>
<organism evidence="1 2">
    <name type="scientific">Stylonychia lemnae</name>
    <name type="common">Ciliate</name>
    <dbReference type="NCBI Taxonomy" id="5949"/>
    <lineage>
        <taxon>Eukaryota</taxon>
        <taxon>Sar</taxon>
        <taxon>Alveolata</taxon>
        <taxon>Ciliophora</taxon>
        <taxon>Intramacronucleata</taxon>
        <taxon>Spirotrichea</taxon>
        <taxon>Stichotrichia</taxon>
        <taxon>Sporadotrichida</taxon>
        <taxon>Oxytrichidae</taxon>
        <taxon>Stylonychinae</taxon>
        <taxon>Stylonychia</taxon>
    </lineage>
</organism>
<keyword evidence="2" id="KW-1185">Reference proteome</keyword>
<gene>
    <name evidence="1" type="primary">Contig16387.g17453</name>
    <name evidence="1" type="ORF">STYLEM_15812</name>
</gene>
<reference evidence="1 2" key="1">
    <citation type="submission" date="2014-06" db="EMBL/GenBank/DDBJ databases">
        <authorList>
            <person name="Swart Estienne"/>
        </authorList>
    </citation>
    <scope>NUCLEOTIDE SEQUENCE [LARGE SCALE GENOMIC DNA]</scope>
    <source>
        <strain evidence="1 2">130c</strain>
    </source>
</reference>
<name>A0A078AX20_STYLE</name>
<evidence type="ECO:0000313" key="1">
    <source>
        <dbReference type="EMBL" id="CDW86714.1"/>
    </source>
</evidence>
<dbReference type="Proteomes" id="UP000039865">
    <property type="component" value="Unassembled WGS sequence"/>
</dbReference>
<protein>
    <submittedName>
        <fullName evidence="1">Uncharacterized protein</fullName>
    </submittedName>
</protein>
<dbReference type="AlphaFoldDB" id="A0A078AX20"/>
<accession>A0A078AX20</accession>
<evidence type="ECO:0000313" key="2">
    <source>
        <dbReference type="Proteomes" id="UP000039865"/>
    </source>
</evidence>